<protein>
    <submittedName>
        <fullName evidence="2">Uncharacterized protein</fullName>
    </submittedName>
</protein>
<feature type="compositionally biased region" description="Polar residues" evidence="1">
    <location>
        <begin position="1"/>
        <end position="10"/>
    </location>
</feature>
<evidence type="ECO:0000313" key="3">
    <source>
        <dbReference type="Proteomes" id="UP001454036"/>
    </source>
</evidence>
<comment type="caution">
    <text evidence="2">The sequence shown here is derived from an EMBL/GenBank/DDBJ whole genome shotgun (WGS) entry which is preliminary data.</text>
</comment>
<feature type="region of interest" description="Disordered" evidence="1">
    <location>
        <begin position="1"/>
        <end position="20"/>
    </location>
</feature>
<accession>A0AAV3R857</accession>
<proteinExistence type="predicted"/>
<keyword evidence="3" id="KW-1185">Reference proteome</keyword>
<gene>
    <name evidence="2" type="ORF">LIER_25790</name>
</gene>
<feature type="compositionally biased region" description="Basic and acidic residues" evidence="1">
    <location>
        <begin position="11"/>
        <end position="20"/>
    </location>
</feature>
<dbReference type="EMBL" id="BAABME010007855">
    <property type="protein sequence ID" value="GAA0171851.1"/>
    <property type="molecule type" value="Genomic_DNA"/>
</dbReference>
<reference evidence="2 3" key="1">
    <citation type="submission" date="2024-01" db="EMBL/GenBank/DDBJ databases">
        <title>The complete chloroplast genome sequence of Lithospermum erythrorhizon: insights into the phylogenetic relationship among Boraginaceae species and the maternal lineages of purple gromwells.</title>
        <authorList>
            <person name="Okada T."/>
            <person name="Watanabe K."/>
        </authorList>
    </citation>
    <scope>NUCLEOTIDE SEQUENCE [LARGE SCALE GENOMIC DNA]</scope>
</reference>
<evidence type="ECO:0000256" key="1">
    <source>
        <dbReference type="SAM" id="MobiDB-lite"/>
    </source>
</evidence>
<evidence type="ECO:0000313" key="2">
    <source>
        <dbReference type="EMBL" id="GAA0171851.1"/>
    </source>
</evidence>
<organism evidence="2 3">
    <name type="scientific">Lithospermum erythrorhizon</name>
    <name type="common">Purple gromwell</name>
    <name type="synonym">Lithospermum officinale var. erythrorhizon</name>
    <dbReference type="NCBI Taxonomy" id="34254"/>
    <lineage>
        <taxon>Eukaryota</taxon>
        <taxon>Viridiplantae</taxon>
        <taxon>Streptophyta</taxon>
        <taxon>Embryophyta</taxon>
        <taxon>Tracheophyta</taxon>
        <taxon>Spermatophyta</taxon>
        <taxon>Magnoliopsida</taxon>
        <taxon>eudicotyledons</taxon>
        <taxon>Gunneridae</taxon>
        <taxon>Pentapetalae</taxon>
        <taxon>asterids</taxon>
        <taxon>lamiids</taxon>
        <taxon>Boraginales</taxon>
        <taxon>Boraginaceae</taxon>
        <taxon>Boraginoideae</taxon>
        <taxon>Lithospermeae</taxon>
        <taxon>Lithospermum</taxon>
    </lineage>
</organism>
<dbReference type="Proteomes" id="UP001454036">
    <property type="component" value="Unassembled WGS sequence"/>
</dbReference>
<dbReference type="AlphaFoldDB" id="A0AAV3R857"/>
<sequence>MKTSGRSNTHGAEDFRPKQETLEQVYSQGGCGTRHRIIGYVGLGRKSIRTVDEEEVITLITFPGADRHRVARRRGRHKGMP</sequence>
<name>A0AAV3R857_LITER</name>